<dbReference type="InterPro" id="IPR006683">
    <property type="entry name" value="Thioestr_dom"/>
</dbReference>
<dbReference type="InterPro" id="IPR014166">
    <property type="entry name" value="Tol-Pal_acyl-CoA_thioesterase"/>
</dbReference>
<dbReference type="AlphaFoldDB" id="A0A838XUI4"/>
<dbReference type="PANTHER" id="PTHR31793">
    <property type="entry name" value="4-HYDROXYBENZOYL-COA THIOESTERASE FAMILY MEMBER"/>
    <property type="match status" value="1"/>
</dbReference>
<evidence type="ECO:0000313" key="5">
    <source>
        <dbReference type="Proteomes" id="UP000559404"/>
    </source>
</evidence>
<keyword evidence="5" id="KW-1185">Reference proteome</keyword>
<accession>A0A838XUI4</accession>
<reference evidence="4 5" key="1">
    <citation type="submission" date="2020-07" db="EMBL/GenBank/DDBJ databases">
        <authorList>
            <person name="Li M."/>
        </authorList>
    </citation>
    <scope>NUCLEOTIDE SEQUENCE [LARGE SCALE GENOMIC DNA]</scope>
    <source>
        <strain evidence="4 5">DSM 23284</strain>
    </source>
</reference>
<dbReference type="InterPro" id="IPR006684">
    <property type="entry name" value="YbgC/YbaW"/>
</dbReference>
<dbReference type="FunFam" id="3.10.129.10:FF:000004">
    <property type="entry name" value="Tol-pal system-associated acyl-CoA thioesterase"/>
    <property type="match status" value="1"/>
</dbReference>
<dbReference type="InterPro" id="IPR008272">
    <property type="entry name" value="HB-CoA_thioesterase_AS"/>
</dbReference>
<dbReference type="Pfam" id="PF03061">
    <property type="entry name" value="4HBT"/>
    <property type="match status" value="1"/>
</dbReference>
<protein>
    <submittedName>
        <fullName evidence="4">Tol-pal system-associated acyl-CoA thioesterase</fullName>
    </submittedName>
</protein>
<name>A0A838XUI4_9HYPH</name>
<dbReference type="SUPFAM" id="SSF54637">
    <property type="entry name" value="Thioesterase/thiol ester dehydrase-isomerase"/>
    <property type="match status" value="1"/>
</dbReference>
<dbReference type="GO" id="GO:0047617">
    <property type="term" value="F:fatty acyl-CoA hydrolase activity"/>
    <property type="evidence" value="ECO:0007669"/>
    <property type="project" value="TreeGrafter"/>
</dbReference>
<evidence type="ECO:0000313" key="4">
    <source>
        <dbReference type="EMBL" id="MBA4612288.1"/>
    </source>
</evidence>
<dbReference type="PANTHER" id="PTHR31793:SF37">
    <property type="entry name" value="ACYL-COA THIOESTER HYDROLASE YBGC"/>
    <property type="match status" value="1"/>
</dbReference>
<evidence type="ECO:0000259" key="3">
    <source>
        <dbReference type="Pfam" id="PF03061"/>
    </source>
</evidence>
<keyword evidence="2" id="KW-0378">Hydrolase</keyword>
<proteinExistence type="inferred from homology"/>
<comment type="similarity">
    <text evidence="1">Belongs to the 4-hydroxybenzoyl-CoA thioesterase family.</text>
</comment>
<gene>
    <name evidence="4" type="primary">ybgC</name>
    <name evidence="4" type="ORF">H1W37_11530</name>
</gene>
<dbReference type="NCBIfam" id="TIGR00051">
    <property type="entry name" value="YbgC/FadM family acyl-CoA thioesterase"/>
    <property type="match status" value="1"/>
</dbReference>
<dbReference type="Proteomes" id="UP000559404">
    <property type="component" value="Unassembled WGS sequence"/>
</dbReference>
<dbReference type="RefSeq" id="WP_181760493.1">
    <property type="nucleotide sequence ID" value="NZ_BMCR01000009.1"/>
</dbReference>
<reference evidence="4 5" key="2">
    <citation type="submission" date="2020-08" db="EMBL/GenBank/DDBJ databases">
        <title>Stappia taiwanensis sp. nov., isolated from a coastal thermal spring.</title>
        <authorList>
            <person name="Kampfer P."/>
        </authorList>
    </citation>
    <scope>NUCLEOTIDE SEQUENCE [LARGE SCALE GENOMIC DNA]</scope>
    <source>
        <strain evidence="4 5">DSM 23284</strain>
    </source>
</reference>
<dbReference type="CDD" id="cd00586">
    <property type="entry name" value="4HBT"/>
    <property type="match status" value="1"/>
</dbReference>
<feature type="domain" description="Thioesterase" evidence="3">
    <location>
        <begin position="39"/>
        <end position="125"/>
    </location>
</feature>
<dbReference type="EMBL" id="JACEON010000010">
    <property type="protein sequence ID" value="MBA4612288.1"/>
    <property type="molecule type" value="Genomic_DNA"/>
</dbReference>
<evidence type="ECO:0000256" key="1">
    <source>
        <dbReference type="ARBA" id="ARBA00005953"/>
    </source>
</evidence>
<dbReference type="NCBIfam" id="TIGR02799">
    <property type="entry name" value="thio_ybgC"/>
    <property type="match status" value="1"/>
</dbReference>
<dbReference type="InterPro" id="IPR029069">
    <property type="entry name" value="HotDog_dom_sf"/>
</dbReference>
<organism evidence="4 5">
    <name type="scientific">Stappia taiwanensis</name>
    <dbReference type="NCBI Taxonomy" id="992267"/>
    <lineage>
        <taxon>Bacteria</taxon>
        <taxon>Pseudomonadati</taxon>
        <taxon>Pseudomonadota</taxon>
        <taxon>Alphaproteobacteria</taxon>
        <taxon>Hyphomicrobiales</taxon>
        <taxon>Stappiaceae</taxon>
        <taxon>Stappia</taxon>
    </lineage>
</organism>
<dbReference type="PROSITE" id="PS01328">
    <property type="entry name" value="4HBCOA_THIOESTERASE"/>
    <property type="match status" value="1"/>
</dbReference>
<dbReference type="PIRSF" id="PIRSF003230">
    <property type="entry name" value="YbgC"/>
    <property type="match status" value="1"/>
</dbReference>
<dbReference type="Gene3D" id="3.10.129.10">
    <property type="entry name" value="Hotdog Thioesterase"/>
    <property type="match status" value="1"/>
</dbReference>
<dbReference type="InterPro" id="IPR050563">
    <property type="entry name" value="4-hydroxybenzoyl-CoA_TE"/>
</dbReference>
<sequence length="160" mass="17959">MTRTDRPQEANWPDLAGRREARGHVLPVRVYYEDTDFTGVVYHATYLRFIERGRSDMLRLAGVHHHELQQGAHGGALAFAVRRMEIDFLAPARIDDLLEVVTRLDSARGARLCLSQEVRRGDEVLFRASVTVAVISAEGRPRRLPEALIALLESDTQAAS</sequence>
<evidence type="ECO:0000256" key="2">
    <source>
        <dbReference type="ARBA" id="ARBA00022801"/>
    </source>
</evidence>
<comment type="caution">
    <text evidence="4">The sequence shown here is derived from an EMBL/GenBank/DDBJ whole genome shotgun (WGS) entry which is preliminary data.</text>
</comment>